<comment type="caution">
    <text evidence="1">The sequence shown here is derived from an EMBL/GenBank/DDBJ whole genome shotgun (WGS) entry which is preliminary data.</text>
</comment>
<organism evidence="1 2">
    <name type="scientific">Mycobacterium botniense</name>
    <dbReference type="NCBI Taxonomy" id="84962"/>
    <lineage>
        <taxon>Bacteria</taxon>
        <taxon>Bacillati</taxon>
        <taxon>Actinomycetota</taxon>
        <taxon>Actinomycetes</taxon>
        <taxon>Mycobacteriales</taxon>
        <taxon>Mycobacteriaceae</taxon>
        <taxon>Mycobacterium</taxon>
    </lineage>
</organism>
<name>A0A7I9Y3H9_9MYCO</name>
<dbReference type="AlphaFoldDB" id="A0A7I9Y3H9"/>
<protein>
    <submittedName>
        <fullName evidence="1">Uncharacterized protein</fullName>
    </submittedName>
</protein>
<dbReference type="EMBL" id="BLKW01000004">
    <property type="protein sequence ID" value="GFG76611.1"/>
    <property type="molecule type" value="Genomic_DNA"/>
</dbReference>
<evidence type="ECO:0000313" key="1">
    <source>
        <dbReference type="EMBL" id="GFG76611.1"/>
    </source>
</evidence>
<evidence type="ECO:0000313" key="2">
    <source>
        <dbReference type="Proteomes" id="UP000465361"/>
    </source>
</evidence>
<gene>
    <name evidence="1" type="ORF">MBOT_39760</name>
</gene>
<dbReference type="Proteomes" id="UP000465361">
    <property type="component" value="Unassembled WGS sequence"/>
</dbReference>
<keyword evidence="2" id="KW-1185">Reference proteome</keyword>
<sequence>MAADPQSAAIRRRGTQSVIYITGFVATSAAHAGRNQRADVFKAGTQLTSDAVLAEGVGNGYGLRHTAAQ</sequence>
<proteinExistence type="predicted"/>
<reference evidence="1 2" key="1">
    <citation type="journal article" date="2019" name="Emerg. Microbes Infect.">
        <title>Comprehensive subspecies identification of 175 nontuberculous mycobacteria species based on 7547 genomic profiles.</title>
        <authorList>
            <person name="Matsumoto Y."/>
            <person name="Kinjo T."/>
            <person name="Motooka D."/>
            <person name="Nabeya D."/>
            <person name="Jung N."/>
            <person name="Uechi K."/>
            <person name="Horii T."/>
            <person name="Iida T."/>
            <person name="Fujita J."/>
            <person name="Nakamura S."/>
        </authorList>
    </citation>
    <scope>NUCLEOTIDE SEQUENCE [LARGE SCALE GENOMIC DNA]</scope>
    <source>
        <strain evidence="1 2">JCM 17322</strain>
    </source>
</reference>
<accession>A0A7I9Y3H9</accession>